<evidence type="ECO:0000313" key="3">
    <source>
        <dbReference type="EMBL" id="TWG19728.1"/>
    </source>
</evidence>
<keyword evidence="2" id="KW-0812">Transmembrane</keyword>
<organism evidence="3 4">
    <name type="scientific">Micromonospora taraxaci</name>
    <dbReference type="NCBI Taxonomy" id="1316803"/>
    <lineage>
        <taxon>Bacteria</taxon>
        <taxon>Bacillati</taxon>
        <taxon>Actinomycetota</taxon>
        <taxon>Actinomycetes</taxon>
        <taxon>Micromonosporales</taxon>
        <taxon>Micromonosporaceae</taxon>
        <taxon>Micromonospora</taxon>
    </lineage>
</organism>
<comment type="caution">
    <text evidence="3">The sequence shown here is derived from an EMBL/GenBank/DDBJ whole genome shotgun (WGS) entry which is preliminary data.</text>
</comment>
<feature type="transmembrane region" description="Helical" evidence="2">
    <location>
        <begin position="294"/>
        <end position="314"/>
    </location>
</feature>
<feature type="transmembrane region" description="Helical" evidence="2">
    <location>
        <begin position="114"/>
        <end position="136"/>
    </location>
</feature>
<keyword evidence="4" id="KW-1185">Reference proteome</keyword>
<reference evidence="3 4" key="1">
    <citation type="submission" date="2019-06" db="EMBL/GenBank/DDBJ databases">
        <title>Sequencing the genomes of 1000 actinobacteria strains.</title>
        <authorList>
            <person name="Klenk H.-P."/>
        </authorList>
    </citation>
    <scope>NUCLEOTIDE SEQUENCE [LARGE SCALE GENOMIC DNA]</scope>
    <source>
        <strain evidence="3 4">DSM 45885</strain>
    </source>
</reference>
<feature type="transmembrane region" description="Helical" evidence="2">
    <location>
        <begin position="226"/>
        <end position="246"/>
    </location>
</feature>
<accession>A0A561W768</accession>
<feature type="transmembrane region" description="Helical" evidence="2">
    <location>
        <begin position="320"/>
        <end position="346"/>
    </location>
</feature>
<feature type="transmembrane region" description="Helical" evidence="2">
    <location>
        <begin position="406"/>
        <end position="431"/>
    </location>
</feature>
<dbReference type="Proteomes" id="UP000317685">
    <property type="component" value="Unassembled WGS sequence"/>
</dbReference>
<feature type="transmembrane region" description="Helical" evidence="2">
    <location>
        <begin position="358"/>
        <end position="386"/>
    </location>
</feature>
<dbReference type="EMBL" id="VIWZ01000001">
    <property type="protein sequence ID" value="TWG19728.1"/>
    <property type="molecule type" value="Genomic_DNA"/>
</dbReference>
<dbReference type="AlphaFoldDB" id="A0A561W768"/>
<sequence length="755" mass="80404">MSGASARSSGPEMSDDVVELRVHGAANTSAGQVLEVSEVEQVAGDRSGGFYRPRRHCSCSSGERVTVEAYRWADLPSGTVVRTLSLVFLLPFMLANLAIWMRPANPGSDAIVRSLCRLLALTITALYVLAFAGVALDLVAWKCMGSAHCLAGRTWLSWLGGQPVGLRLAVLAVVPAIAIGLLWRASTRPGKMFDAFRAPADEVSEHRLSGIGQWDAGPLVGRLRSIHVAAAFATLDVTLLAARAATGASASTIALAVAAGTVLTTCVVLLCVPPLIDRAASNQRLDRITRTARTVAVALTVVVTVHVLASPAPWHEGGGLPGYGAILTSLFVSQTILLAILGAVLLWGRDRRRDAIPLLGLGALVIAASAVSLAVAVSGELVYRVADFLDRDAPTGEGLASGLPPALTWAIFGFFRTVLFTLVVAVPVILISRRRRLRAAAAVVACDYPGRPPGAAPRLRQVQKAIARARFTERLIPLAVVYACLAGVGTATTTLGLLELLPNESVQRYARLPGDLITFSIAFGSWGIAAIILGLIIGGIFAYRTVEFRRHVGVLWDLGTFWPRAAHPFAPPCYAERAVPELTRRITYLVGRGNLVLLTAHSHGSVLAAATVLQLPPQVSSGVALLTHGSPLSRLYARLFPAFVDDEVLHEIGARVGWRWVNLWRDTDSIGGWIFSAHRRAAPVTAGQPAATVDRRLRDPADVVPLPGDSVPPPIQGHRPSGSDRRYAEAARELIERLRQPMGSRPRPGDPPTGH</sequence>
<evidence type="ECO:0000256" key="2">
    <source>
        <dbReference type="SAM" id="Phobius"/>
    </source>
</evidence>
<feature type="transmembrane region" description="Helical" evidence="2">
    <location>
        <begin position="252"/>
        <end position="273"/>
    </location>
</feature>
<keyword evidence="2" id="KW-1133">Transmembrane helix</keyword>
<keyword evidence="2" id="KW-0472">Membrane</keyword>
<dbReference type="InterPro" id="IPR029058">
    <property type="entry name" value="AB_hydrolase_fold"/>
</dbReference>
<protein>
    <recommendedName>
        <fullName evidence="5">Integral membrane protein</fullName>
    </recommendedName>
</protein>
<gene>
    <name evidence="3" type="ORF">FHU34_115115</name>
</gene>
<evidence type="ECO:0000313" key="4">
    <source>
        <dbReference type="Proteomes" id="UP000317685"/>
    </source>
</evidence>
<name>A0A561W768_9ACTN</name>
<feature type="transmembrane region" description="Helical" evidence="2">
    <location>
        <begin position="164"/>
        <end position="183"/>
    </location>
</feature>
<proteinExistence type="predicted"/>
<evidence type="ECO:0000256" key="1">
    <source>
        <dbReference type="SAM" id="MobiDB-lite"/>
    </source>
</evidence>
<feature type="transmembrane region" description="Helical" evidence="2">
    <location>
        <begin position="475"/>
        <end position="497"/>
    </location>
</feature>
<feature type="region of interest" description="Disordered" evidence="1">
    <location>
        <begin position="704"/>
        <end position="729"/>
    </location>
</feature>
<feature type="transmembrane region" description="Helical" evidence="2">
    <location>
        <begin position="80"/>
        <end position="102"/>
    </location>
</feature>
<evidence type="ECO:0008006" key="5">
    <source>
        <dbReference type="Google" id="ProtNLM"/>
    </source>
</evidence>
<feature type="transmembrane region" description="Helical" evidence="2">
    <location>
        <begin position="517"/>
        <end position="543"/>
    </location>
</feature>
<dbReference type="SUPFAM" id="SSF53474">
    <property type="entry name" value="alpha/beta-Hydrolases"/>
    <property type="match status" value="1"/>
</dbReference>